<accession>A0A502EUS9</accession>
<feature type="transmembrane region" description="Helical" evidence="1">
    <location>
        <begin position="112"/>
        <end position="131"/>
    </location>
</feature>
<keyword evidence="1" id="KW-0472">Membrane</keyword>
<comment type="caution">
    <text evidence="2">The sequence shown here is derived from an EMBL/GenBank/DDBJ whole genome shotgun (WGS) entry which is preliminary data.</text>
</comment>
<feature type="transmembrane region" description="Helical" evidence="1">
    <location>
        <begin position="155"/>
        <end position="188"/>
    </location>
</feature>
<feature type="transmembrane region" description="Helical" evidence="1">
    <location>
        <begin position="378"/>
        <end position="394"/>
    </location>
</feature>
<organism evidence="2 3">
    <name type="scientific">Flavobacterium pectinovorum</name>
    <dbReference type="NCBI Taxonomy" id="29533"/>
    <lineage>
        <taxon>Bacteria</taxon>
        <taxon>Pseudomonadati</taxon>
        <taxon>Bacteroidota</taxon>
        <taxon>Flavobacteriia</taxon>
        <taxon>Flavobacteriales</taxon>
        <taxon>Flavobacteriaceae</taxon>
        <taxon>Flavobacterium</taxon>
    </lineage>
</organism>
<dbReference type="OrthoDB" id="4480251at2"/>
<dbReference type="EMBL" id="RCZH01000005">
    <property type="protein sequence ID" value="TPG41655.1"/>
    <property type="molecule type" value="Genomic_DNA"/>
</dbReference>
<evidence type="ECO:0000313" key="3">
    <source>
        <dbReference type="Proteomes" id="UP000319700"/>
    </source>
</evidence>
<feature type="transmembrane region" description="Helical" evidence="1">
    <location>
        <begin position="278"/>
        <end position="296"/>
    </location>
</feature>
<evidence type="ECO:0000256" key="1">
    <source>
        <dbReference type="SAM" id="Phobius"/>
    </source>
</evidence>
<feature type="transmembrane region" description="Helical" evidence="1">
    <location>
        <begin position="77"/>
        <end position="100"/>
    </location>
</feature>
<name>A0A502EUS9_9FLAO</name>
<dbReference type="AlphaFoldDB" id="A0A502EUS9"/>
<keyword evidence="1" id="KW-0812">Transmembrane</keyword>
<feature type="transmembrane region" description="Helical" evidence="1">
    <location>
        <begin position="195"/>
        <end position="214"/>
    </location>
</feature>
<feature type="transmembrane region" description="Helical" evidence="1">
    <location>
        <begin position="9"/>
        <end position="26"/>
    </location>
</feature>
<feature type="transmembrane region" description="Helical" evidence="1">
    <location>
        <begin position="348"/>
        <end position="366"/>
    </location>
</feature>
<sequence length="540" mass="63717">MKLLSYRNLFFIILAFYCLVLSQFGLENWDTGYIPSFSWRIINGQDVYQDFIYKGPPVTLYFHAFFMKILPQEGQFFFIRVISYSLFSLQVYFTVSGFDAIYNLKKTGIDKWALIIICFIVSIHNFGPFPWPTTDGLLFASVAFWLMSKNTGNTYLRLFFIAFFSLLSALTKQSFYLIPLLFIVWVFINYNLKKAAFFGLCLVLLFLIFIYWITSITTLENFLEQITNQTKFSDLIQTGFIYYIKCFRNKWILITVLIFPLVKNFISTRQAKLPEIGYYLKWLTFSFFIASLLFHYFDDQRYASVIFFNCCIIALLYNYFEKRETLIFFAPIIVSLVIAWSTSISLGYHFTILFSTGMIMSFIVLYYKDLREILNSKYYFFGIAISVCLVSFTSNRKPYRDSSITQLKYRLDSISPKLKYIKTDKDTYEHHLELKQLIQKYGTNFIVAPNTPMANYIFNTQSKLPADWIISTEVLNKEDQFIKLASDKKNYIFVERTYIDGENLMGEVFTYSKVTLFIVNNFNQIDQTKHFVIYNSLKNK</sequence>
<dbReference type="Proteomes" id="UP000319700">
    <property type="component" value="Unassembled WGS sequence"/>
</dbReference>
<dbReference type="RefSeq" id="WP_140506117.1">
    <property type="nucleotide sequence ID" value="NZ_RCZH01000005.1"/>
</dbReference>
<feature type="transmembrane region" description="Helical" evidence="1">
    <location>
        <begin position="250"/>
        <end position="266"/>
    </location>
</feature>
<evidence type="ECO:0000313" key="2">
    <source>
        <dbReference type="EMBL" id="TPG41655.1"/>
    </source>
</evidence>
<reference evidence="2 3" key="1">
    <citation type="journal article" date="2019" name="Environ. Microbiol.">
        <title>Species interactions and distinct microbial communities in high Arctic permafrost affected cryosols are associated with the CH4 and CO2 gas fluxes.</title>
        <authorList>
            <person name="Altshuler I."/>
            <person name="Hamel J."/>
            <person name="Turney S."/>
            <person name="Magnuson E."/>
            <person name="Levesque R."/>
            <person name="Greer C."/>
            <person name="Whyte L.G."/>
        </authorList>
    </citation>
    <scope>NUCLEOTIDE SEQUENCE [LARGE SCALE GENOMIC DNA]</scope>
    <source>
        <strain evidence="2 3">42</strain>
    </source>
</reference>
<keyword evidence="1" id="KW-1133">Transmembrane helix</keyword>
<keyword evidence="3" id="KW-1185">Reference proteome</keyword>
<protein>
    <recommendedName>
        <fullName evidence="4">Glycosyltransferase RgtA/B/C/D-like domain-containing protein</fullName>
    </recommendedName>
</protein>
<feature type="transmembrane region" description="Helical" evidence="1">
    <location>
        <begin position="326"/>
        <end position="342"/>
    </location>
</feature>
<gene>
    <name evidence="2" type="ORF">EAH81_09245</name>
</gene>
<evidence type="ECO:0008006" key="4">
    <source>
        <dbReference type="Google" id="ProtNLM"/>
    </source>
</evidence>
<feature type="transmembrane region" description="Helical" evidence="1">
    <location>
        <begin position="302"/>
        <end position="319"/>
    </location>
</feature>
<proteinExistence type="predicted"/>